<gene>
    <name evidence="1" type="ORF">Cvel_15367</name>
</gene>
<dbReference type="VEuPathDB" id="CryptoDB:Cvel_15367"/>
<protein>
    <submittedName>
        <fullName evidence="1">Uncharacterized protein</fullName>
    </submittedName>
</protein>
<reference evidence="1" key="1">
    <citation type="submission" date="2014-11" db="EMBL/GenBank/DDBJ databases">
        <authorList>
            <person name="Otto D Thomas"/>
            <person name="Naeem Raeece"/>
        </authorList>
    </citation>
    <scope>NUCLEOTIDE SEQUENCE</scope>
</reference>
<dbReference type="PhylomeDB" id="A0A0G4F6S6"/>
<organism evidence="1">
    <name type="scientific">Chromera velia CCMP2878</name>
    <dbReference type="NCBI Taxonomy" id="1169474"/>
    <lineage>
        <taxon>Eukaryota</taxon>
        <taxon>Sar</taxon>
        <taxon>Alveolata</taxon>
        <taxon>Colpodellida</taxon>
        <taxon>Chromeraceae</taxon>
        <taxon>Chromera</taxon>
    </lineage>
</organism>
<dbReference type="AlphaFoldDB" id="A0A0G4F6S6"/>
<accession>A0A0G4F6S6</accession>
<name>A0A0G4F6S6_9ALVE</name>
<proteinExistence type="predicted"/>
<dbReference type="EMBL" id="CDMZ01000148">
    <property type="protein sequence ID" value="CEM07828.1"/>
    <property type="molecule type" value="Genomic_DNA"/>
</dbReference>
<sequence length="433" mass="46288">MSLENTLKIVGSATGMSPKEYVVYVNNVFNAAISEGRTDFWTDERFADLIGKMQAKLISFEAADLYRLIVSFARVQFWPSMLRDRVLDLVVDSVGELEFEHLCHLPLALSALGSAAEGLSSSIQAICEEIEKRLQAPPSDGVPLPRRELVFALLGLSNLLYRREATVSLICTALRPQLSKCSSAQLATIALSLSTLGCSEIPTIAPEETTKNGHPASSDSSDIFPPASLSLSTEGLGAFAFASRLDAAIAERLEPSAADPMRPGQIANVLVALASSQRLPMAFLSDILREIRRSHGGSAWPPEDALTAAWALCCMSLFDKDVLRPLLERAAVCLGGETGEEGGGVGSVAAVWRQARQIAVCVGLEGGEQLKAVGREGPLVSCLVLLAAWVFSIDRQTKFDALVGSSVFLCLFCSTACVHASLVGVSFSVHVYI</sequence>
<evidence type="ECO:0000313" key="1">
    <source>
        <dbReference type="EMBL" id="CEM07828.1"/>
    </source>
</evidence>